<dbReference type="Proteomes" id="UP001066276">
    <property type="component" value="Chromosome 4_1"/>
</dbReference>
<evidence type="ECO:0000313" key="1">
    <source>
        <dbReference type="EMBL" id="KAJ1174561.1"/>
    </source>
</evidence>
<organism evidence="1 2">
    <name type="scientific">Pleurodeles waltl</name>
    <name type="common">Iberian ribbed newt</name>
    <dbReference type="NCBI Taxonomy" id="8319"/>
    <lineage>
        <taxon>Eukaryota</taxon>
        <taxon>Metazoa</taxon>
        <taxon>Chordata</taxon>
        <taxon>Craniata</taxon>
        <taxon>Vertebrata</taxon>
        <taxon>Euteleostomi</taxon>
        <taxon>Amphibia</taxon>
        <taxon>Batrachia</taxon>
        <taxon>Caudata</taxon>
        <taxon>Salamandroidea</taxon>
        <taxon>Salamandridae</taxon>
        <taxon>Pleurodelinae</taxon>
        <taxon>Pleurodeles</taxon>
    </lineage>
</organism>
<protein>
    <submittedName>
        <fullName evidence="1">Uncharacterized protein</fullName>
    </submittedName>
</protein>
<comment type="caution">
    <text evidence="1">The sequence shown here is derived from an EMBL/GenBank/DDBJ whole genome shotgun (WGS) entry which is preliminary data.</text>
</comment>
<evidence type="ECO:0000313" key="2">
    <source>
        <dbReference type="Proteomes" id="UP001066276"/>
    </source>
</evidence>
<name>A0AAV7TE40_PLEWA</name>
<keyword evidence="2" id="KW-1185">Reference proteome</keyword>
<sequence>MRVEVERLLNASLPRCCRALGGPLPAGPGLQVPRARSNYRAPDGVRAVRGALLARATSLTQTLQLVAQGLGADSAIAMPPLYVLRELLAPWAPRHRAPTSNVAFAATAPFHIRRVPRVRSQRVWVIKPPLLRFESRGSRMPPRSPLIESDYPDAVRSSRSSRLPCLALF</sequence>
<gene>
    <name evidence="1" type="ORF">NDU88_006382</name>
</gene>
<accession>A0AAV7TE40</accession>
<proteinExistence type="predicted"/>
<reference evidence="1" key="1">
    <citation type="journal article" date="2022" name="bioRxiv">
        <title>Sequencing and chromosome-scale assembly of the giantPleurodeles waltlgenome.</title>
        <authorList>
            <person name="Brown T."/>
            <person name="Elewa A."/>
            <person name="Iarovenko S."/>
            <person name="Subramanian E."/>
            <person name="Araus A.J."/>
            <person name="Petzold A."/>
            <person name="Susuki M."/>
            <person name="Suzuki K.-i.T."/>
            <person name="Hayashi T."/>
            <person name="Toyoda A."/>
            <person name="Oliveira C."/>
            <person name="Osipova E."/>
            <person name="Leigh N.D."/>
            <person name="Simon A."/>
            <person name="Yun M.H."/>
        </authorList>
    </citation>
    <scope>NUCLEOTIDE SEQUENCE</scope>
    <source>
        <strain evidence="1">20211129_DDA</strain>
        <tissue evidence="1">Liver</tissue>
    </source>
</reference>
<dbReference type="AlphaFoldDB" id="A0AAV7TE40"/>
<dbReference type="EMBL" id="JANPWB010000007">
    <property type="protein sequence ID" value="KAJ1174561.1"/>
    <property type="molecule type" value="Genomic_DNA"/>
</dbReference>